<evidence type="ECO:0000313" key="1">
    <source>
        <dbReference type="EMBL" id="MSS63853.1"/>
    </source>
</evidence>
<protein>
    <recommendedName>
        <fullName evidence="3">CDP-Glycerol:Poly(Glycerophosphate) glycerophosphotransferase</fullName>
    </recommendedName>
</protein>
<evidence type="ECO:0008006" key="3">
    <source>
        <dbReference type="Google" id="ProtNLM"/>
    </source>
</evidence>
<keyword evidence="2" id="KW-1185">Reference proteome</keyword>
<dbReference type="GO" id="GO:0047355">
    <property type="term" value="F:CDP-glycerol glycerophosphotransferase activity"/>
    <property type="evidence" value="ECO:0007669"/>
    <property type="project" value="InterPro"/>
</dbReference>
<dbReference type="InterPro" id="IPR043148">
    <property type="entry name" value="TagF_C"/>
</dbReference>
<evidence type="ECO:0000313" key="2">
    <source>
        <dbReference type="Proteomes" id="UP000482209"/>
    </source>
</evidence>
<dbReference type="InterPro" id="IPR007554">
    <property type="entry name" value="Glycerophosphate_synth"/>
</dbReference>
<sequence>MFMNNLLPKEEMQLLIQQCFKNHSLEDIWECINLYKETFETDEFINMIEYFINYGCPLVSLICLDAADETINEYLEQEIYSNLEVVKVSNKDSIENIIEYILTTQSKYICFFEKNHIYDNNRIANMVFHLEANSSINVLVSPRNFIDSEHTIIAHNSLQYSNILEDSIFIGRLFLEHCICHDINLYGNLSTLMVSTQYAQQIPWKIQCSSFDSIKRLSLLYNFLLYGTLGILKYSLVSTILKEYKDESDVQAAYEEYVSSLADQNLLQIAPIKEEPSPEKISVAKHITFFYTDKGEYYNLKPIADYAVKRGYTVEFTDKITQKAEIGVYCQHVCFPENSKFSLILLHDLAQGHNRWPNIWELEPWNNFDIGIVPGKSWASRWSECACQYYVNPRCGTYEFGYPKGDLVTSGSLSERAVELKEKFNFKYDFSVLYAPSWENDEKEDDFILALSSLPVNLLIKQAHWPKEYSAIINNIKEMRSLHENKYENVYYIEPEESIITALELCDLVVSDESSVMTEALLFDKPSLAVTDWLIPDTIPSRFSSVPFDYVIKIKKVQLREYVEKLASRSAEYDEVLEKGKSTFSNRGNCCKEILDAIEYYTNQKTDCDFLSKKLTSKYTICSMWN</sequence>
<gene>
    <name evidence="1" type="ORF">FYJ58_08180</name>
</gene>
<accession>A0A6L5Y117</accession>
<dbReference type="EMBL" id="VUMT01000010">
    <property type="protein sequence ID" value="MSS63853.1"/>
    <property type="molecule type" value="Genomic_DNA"/>
</dbReference>
<comment type="caution">
    <text evidence="1">The sequence shown here is derived from an EMBL/GenBank/DDBJ whole genome shotgun (WGS) entry which is preliminary data.</text>
</comment>
<proteinExistence type="predicted"/>
<name>A0A6L5Y117_9FIRM</name>
<reference evidence="1 2" key="1">
    <citation type="submission" date="2019-08" db="EMBL/GenBank/DDBJ databases">
        <title>In-depth cultivation of the pig gut microbiome towards novel bacterial diversity and tailored functional studies.</title>
        <authorList>
            <person name="Wylensek D."/>
            <person name="Hitch T.C.A."/>
            <person name="Clavel T."/>
        </authorList>
    </citation>
    <scope>NUCLEOTIDE SEQUENCE [LARGE SCALE GENOMIC DNA]</scope>
    <source>
        <strain evidence="1 2">WCA-693-APC-MOT-I</strain>
    </source>
</reference>
<dbReference type="GO" id="GO:0016020">
    <property type="term" value="C:membrane"/>
    <property type="evidence" value="ECO:0007669"/>
    <property type="project" value="InterPro"/>
</dbReference>
<dbReference type="Proteomes" id="UP000482209">
    <property type="component" value="Unassembled WGS sequence"/>
</dbReference>
<organism evidence="1 2">
    <name type="scientific">Velocimicrobium porci</name>
    <dbReference type="NCBI Taxonomy" id="2606634"/>
    <lineage>
        <taxon>Bacteria</taxon>
        <taxon>Bacillati</taxon>
        <taxon>Bacillota</taxon>
        <taxon>Clostridia</taxon>
        <taxon>Lachnospirales</taxon>
        <taxon>Lachnospiraceae</taxon>
        <taxon>Velocimicrobium</taxon>
    </lineage>
</organism>
<dbReference type="AlphaFoldDB" id="A0A6L5Y117"/>
<dbReference type="SUPFAM" id="SSF53756">
    <property type="entry name" value="UDP-Glycosyltransferase/glycogen phosphorylase"/>
    <property type="match status" value="1"/>
</dbReference>
<dbReference type="Pfam" id="PF04464">
    <property type="entry name" value="Glyphos_transf"/>
    <property type="match status" value="1"/>
</dbReference>
<dbReference type="Gene3D" id="3.40.50.12580">
    <property type="match status" value="1"/>
</dbReference>